<feature type="compositionally biased region" description="Polar residues" evidence="1">
    <location>
        <begin position="81"/>
        <end position="90"/>
    </location>
</feature>
<organism evidence="2 3">
    <name type="scientific">Lactuca virosa</name>
    <dbReference type="NCBI Taxonomy" id="75947"/>
    <lineage>
        <taxon>Eukaryota</taxon>
        <taxon>Viridiplantae</taxon>
        <taxon>Streptophyta</taxon>
        <taxon>Embryophyta</taxon>
        <taxon>Tracheophyta</taxon>
        <taxon>Spermatophyta</taxon>
        <taxon>Magnoliopsida</taxon>
        <taxon>eudicotyledons</taxon>
        <taxon>Gunneridae</taxon>
        <taxon>Pentapetalae</taxon>
        <taxon>asterids</taxon>
        <taxon>campanulids</taxon>
        <taxon>Asterales</taxon>
        <taxon>Asteraceae</taxon>
        <taxon>Cichorioideae</taxon>
        <taxon>Cichorieae</taxon>
        <taxon>Lactucinae</taxon>
        <taxon>Lactuca</taxon>
    </lineage>
</organism>
<keyword evidence="3" id="KW-1185">Reference proteome</keyword>
<name>A0AAU9LW16_9ASTR</name>
<comment type="caution">
    <text evidence="2">The sequence shown here is derived from an EMBL/GenBank/DDBJ whole genome shotgun (WGS) entry which is preliminary data.</text>
</comment>
<evidence type="ECO:0000313" key="2">
    <source>
        <dbReference type="EMBL" id="CAH1419031.1"/>
    </source>
</evidence>
<dbReference type="Proteomes" id="UP001157418">
    <property type="component" value="Unassembled WGS sequence"/>
</dbReference>
<evidence type="ECO:0000256" key="1">
    <source>
        <dbReference type="SAM" id="MobiDB-lite"/>
    </source>
</evidence>
<evidence type="ECO:0000313" key="3">
    <source>
        <dbReference type="Proteomes" id="UP001157418"/>
    </source>
</evidence>
<feature type="region of interest" description="Disordered" evidence="1">
    <location>
        <begin position="75"/>
        <end position="95"/>
    </location>
</feature>
<feature type="region of interest" description="Disordered" evidence="1">
    <location>
        <begin position="1"/>
        <end position="20"/>
    </location>
</feature>
<protein>
    <submittedName>
        <fullName evidence="2">Uncharacterized protein</fullName>
    </submittedName>
</protein>
<reference evidence="2 3" key="1">
    <citation type="submission" date="2022-01" db="EMBL/GenBank/DDBJ databases">
        <authorList>
            <person name="Xiong W."/>
            <person name="Schranz E."/>
        </authorList>
    </citation>
    <scope>NUCLEOTIDE SEQUENCE [LARGE SCALE GENOMIC DNA]</scope>
</reference>
<accession>A0AAU9LW16</accession>
<sequence length="115" mass="13183">MRRHRSCSKERIISISPSRRSELPFRSLNIGATDVGSTNRPAKMVSVPVFTDNPSQEQIDRGETDPLRYRRKSLAEIDNNAGRTPQSSNPKMVAMVPPRTRRLSRDLDMKYRNDI</sequence>
<dbReference type="AlphaFoldDB" id="A0AAU9LW16"/>
<dbReference type="EMBL" id="CAKMRJ010000224">
    <property type="protein sequence ID" value="CAH1419031.1"/>
    <property type="molecule type" value="Genomic_DNA"/>
</dbReference>
<gene>
    <name evidence="2" type="ORF">LVIROSA_LOCUS6592</name>
</gene>
<proteinExistence type="predicted"/>